<gene>
    <name evidence="1" type="ORF">SL103_33100</name>
</gene>
<dbReference type="OrthoDB" id="4331723at2"/>
<dbReference type="AlphaFoldDB" id="A0A1D7VUJ6"/>
<dbReference type="KEGG" id="slc:SL103_33100"/>
<dbReference type="RefSeq" id="WP_069572623.1">
    <property type="nucleotide sequence ID" value="NZ_CP017157.1"/>
</dbReference>
<name>A0A1D7VUJ6_9ACTN</name>
<reference evidence="1 2" key="1">
    <citation type="submission" date="2016-09" db="EMBL/GenBank/DDBJ databases">
        <title>Complete genome sequencing of Streptomyces lydicus 103 and metabolic pathways analysis of antibiotic biosynthesis.</title>
        <authorList>
            <person name="Jia N."/>
            <person name="Ding M.-Z."/>
            <person name="Gao F."/>
            <person name="Yuan Y.-J."/>
        </authorList>
    </citation>
    <scope>NUCLEOTIDE SEQUENCE [LARGE SCALE GENOMIC DNA]</scope>
    <source>
        <strain evidence="1 2">103</strain>
    </source>
</reference>
<dbReference type="Proteomes" id="UP000094094">
    <property type="component" value="Chromosome"/>
</dbReference>
<keyword evidence="2" id="KW-1185">Reference proteome</keyword>
<protein>
    <submittedName>
        <fullName evidence="1">Uncharacterized protein</fullName>
    </submittedName>
</protein>
<dbReference type="EMBL" id="CP017157">
    <property type="protein sequence ID" value="AOP50455.1"/>
    <property type="molecule type" value="Genomic_DNA"/>
</dbReference>
<proteinExistence type="predicted"/>
<accession>A0A1D7VUJ6</accession>
<evidence type="ECO:0000313" key="1">
    <source>
        <dbReference type="EMBL" id="AOP50455.1"/>
    </source>
</evidence>
<organism evidence="1 2">
    <name type="scientific">Streptomyces lydicus</name>
    <dbReference type="NCBI Taxonomy" id="47763"/>
    <lineage>
        <taxon>Bacteria</taxon>
        <taxon>Bacillati</taxon>
        <taxon>Actinomycetota</taxon>
        <taxon>Actinomycetes</taxon>
        <taxon>Kitasatosporales</taxon>
        <taxon>Streptomycetaceae</taxon>
        <taxon>Streptomyces</taxon>
    </lineage>
</organism>
<evidence type="ECO:0000313" key="2">
    <source>
        <dbReference type="Proteomes" id="UP000094094"/>
    </source>
</evidence>
<sequence length="68" mass="7331">MTTEPDTEAQEACDELAAALRQAGIVLPSLGVDPVSCARPYPRPLVELGRCNLETVRRLTAVLVRAAR</sequence>